<accession>A0A9Q3CFP2</accession>
<sequence length="148" mass="17248">MDATFMLKVCQRQRLKVLIKDKNDPKGTPLCKKVKLNDDTYYALLEYLQQNHPNLHDHRMLPHPSSSLVLWAFAQNFKSISWVKGSKLSTEPPNDCIKFKNGKKQKFGKSIYILDLCEEEIYSGPLIVLEEYEVVRNQDQFLNTLTPF</sequence>
<evidence type="ECO:0000313" key="1">
    <source>
        <dbReference type="EMBL" id="MBW0484216.1"/>
    </source>
</evidence>
<dbReference type="AlphaFoldDB" id="A0A9Q3CFP2"/>
<organism evidence="1 2">
    <name type="scientific">Austropuccinia psidii MF-1</name>
    <dbReference type="NCBI Taxonomy" id="1389203"/>
    <lineage>
        <taxon>Eukaryota</taxon>
        <taxon>Fungi</taxon>
        <taxon>Dikarya</taxon>
        <taxon>Basidiomycota</taxon>
        <taxon>Pucciniomycotina</taxon>
        <taxon>Pucciniomycetes</taxon>
        <taxon>Pucciniales</taxon>
        <taxon>Sphaerophragmiaceae</taxon>
        <taxon>Austropuccinia</taxon>
    </lineage>
</organism>
<protein>
    <submittedName>
        <fullName evidence="1">Uncharacterized protein</fullName>
    </submittedName>
</protein>
<name>A0A9Q3CFP2_9BASI</name>
<proteinExistence type="predicted"/>
<gene>
    <name evidence="1" type="ORF">O181_023931</name>
</gene>
<comment type="caution">
    <text evidence="1">The sequence shown here is derived from an EMBL/GenBank/DDBJ whole genome shotgun (WGS) entry which is preliminary data.</text>
</comment>
<dbReference type="Proteomes" id="UP000765509">
    <property type="component" value="Unassembled WGS sequence"/>
</dbReference>
<dbReference type="EMBL" id="AVOT02007585">
    <property type="protein sequence ID" value="MBW0484216.1"/>
    <property type="molecule type" value="Genomic_DNA"/>
</dbReference>
<keyword evidence="2" id="KW-1185">Reference proteome</keyword>
<evidence type="ECO:0000313" key="2">
    <source>
        <dbReference type="Proteomes" id="UP000765509"/>
    </source>
</evidence>
<reference evidence="1" key="1">
    <citation type="submission" date="2021-03" db="EMBL/GenBank/DDBJ databases">
        <title>Draft genome sequence of rust myrtle Austropuccinia psidii MF-1, a brazilian biotype.</title>
        <authorList>
            <person name="Quecine M.C."/>
            <person name="Pachon D.M.R."/>
            <person name="Bonatelli M.L."/>
            <person name="Correr F.H."/>
            <person name="Franceschini L.M."/>
            <person name="Leite T.F."/>
            <person name="Margarido G.R.A."/>
            <person name="Almeida C.A."/>
            <person name="Ferrarezi J.A."/>
            <person name="Labate C.A."/>
        </authorList>
    </citation>
    <scope>NUCLEOTIDE SEQUENCE</scope>
    <source>
        <strain evidence="1">MF-1</strain>
    </source>
</reference>